<name>A0A4S8MKG7_DENBC</name>
<evidence type="ECO:0000313" key="3">
    <source>
        <dbReference type="EMBL" id="THV03333.1"/>
    </source>
</evidence>
<gene>
    <name evidence="3" type="ORF">K435DRAFT_915094</name>
</gene>
<dbReference type="AlphaFoldDB" id="A0A4S8MKG7"/>
<evidence type="ECO:0000313" key="4">
    <source>
        <dbReference type="Proteomes" id="UP000297245"/>
    </source>
</evidence>
<sequence length="210" mass="23463">RITCEPTRLGHDSPFRFAHIFICATVLTFSLLNPTSTKARPIPSSQIMQRADSRPITPESDSQLANSLDIAANTIDDVTLAEAKSTKGSKPEPPDTRHMMQWKAGFQKYLLPLAGQELHSIGKPIHYLFVFVSPRALLGKGQLAAARKLISYGVYSKQKCRYILHDKYKQIANNFTSSADINAKGNKFPRTLQPDQLYTLGYKAHQSNFV</sequence>
<keyword evidence="2" id="KW-0472">Membrane</keyword>
<dbReference type="Proteomes" id="UP000297245">
    <property type="component" value="Unassembled WGS sequence"/>
</dbReference>
<evidence type="ECO:0000256" key="1">
    <source>
        <dbReference type="SAM" id="MobiDB-lite"/>
    </source>
</evidence>
<organism evidence="3 4">
    <name type="scientific">Dendrothele bispora (strain CBS 962.96)</name>
    <dbReference type="NCBI Taxonomy" id="1314807"/>
    <lineage>
        <taxon>Eukaryota</taxon>
        <taxon>Fungi</taxon>
        <taxon>Dikarya</taxon>
        <taxon>Basidiomycota</taxon>
        <taxon>Agaricomycotina</taxon>
        <taxon>Agaricomycetes</taxon>
        <taxon>Agaricomycetidae</taxon>
        <taxon>Agaricales</taxon>
        <taxon>Agaricales incertae sedis</taxon>
        <taxon>Dendrothele</taxon>
    </lineage>
</organism>
<feature type="region of interest" description="Disordered" evidence="1">
    <location>
        <begin position="40"/>
        <end position="61"/>
    </location>
</feature>
<proteinExistence type="predicted"/>
<dbReference type="EMBL" id="ML179068">
    <property type="protein sequence ID" value="THV03333.1"/>
    <property type="molecule type" value="Genomic_DNA"/>
</dbReference>
<keyword evidence="2" id="KW-1133">Transmembrane helix</keyword>
<keyword evidence="2" id="KW-0812">Transmembrane</keyword>
<feature type="transmembrane region" description="Helical" evidence="2">
    <location>
        <begin position="15"/>
        <end position="32"/>
    </location>
</feature>
<reference evidence="3 4" key="1">
    <citation type="journal article" date="2019" name="Nat. Ecol. Evol.">
        <title>Megaphylogeny resolves global patterns of mushroom evolution.</title>
        <authorList>
            <person name="Varga T."/>
            <person name="Krizsan K."/>
            <person name="Foldi C."/>
            <person name="Dima B."/>
            <person name="Sanchez-Garcia M."/>
            <person name="Sanchez-Ramirez S."/>
            <person name="Szollosi G.J."/>
            <person name="Szarkandi J.G."/>
            <person name="Papp V."/>
            <person name="Albert L."/>
            <person name="Andreopoulos W."/>
            <person name="Angelini C."/>
            <person name="Antonin V."/>
            <person name="Barry K.W."/>
            <person name="Bougher N.L."/>
            <person name="Buchanan P."/>
            <person name="Buyck B."/>
            <person name="Bense V."/>
            <person name="Catcheside P."/>
            <person name="Chovatia M."/>
            <person name="Cooper J."/>
            <person name="Damon W."/>
            <person name="Desjardin D."/>
            <person name="Finy P."/>
            <person name="Geml J."/>
            <person name="Haridas S."/>
            <person name="Hughes K."/>
            <person name="Justo A."/>
            <person name="Karasinski D."/>
            <person name="Kautmanova I."/>
            <person name="Kiss B."/>
            <person name="Kocsube S."/>
            <person name="Kotiranta H."/>
            <person name="LaButti K.M."/>
            <person name="Lechner B.E."/>
            <person name="Liimatainen K."/>
            <person name="Lipzen A."/>
            <person name="Lukacs Z."/>
            <person name="Mihaltcheva S."/>
            <person name="Morgado L.N."/>
            <person name="Niskanen T."/>
            <person name="Noordeloos M.E."/>
            <person name="Ohm R.A."/>
            <person name="Ortiz-Santana B."/>
            <person name="Ovrebo C."/>
            <person name="Racz N."/>
            <person name="Riley R."/>
            <person name="Savchenko A."/>
            <person name="Shiryaev A."/>
            <person name="Soop K."/>
            <person name="Spirin V."/>
            <person name="Szebenyi C."/>
            <person name="Tomsovsky M."/>
            <person name="Tulloss R.E."/>
            <person name="Uehling J."/>
            <person name="Grigoriev I.V."/>
            <person name="Vagvolgyi C."/>
            <person name="Papp T."/>
            <person name="Martin F.M."/>
            <person name="Miettinen O."/>
            <person name="Hibbett D.S."/>
            <person name="Nagy L.G."/>
        </authorList>
    </citation>
    <scope>NUCLEOTIDE SEQUENCE [LARGE SCALE GENOMIC DNA]</scope>
    <source>
        <strain evidence="3 4">CBS 962.96</strain>
    </source>
</reference>
<feature type="non-terminal residue" evidence="3">
    <location>
        <position position="1"/>
    </location>
</feature>
<keyword evidence="4" id="KW-1185">Reference proteome</keyword>
<protein>
    <submittedName>
        <fullName evidence="3">Uncharacterized protein</fullName>
    </submittedName>
</protein>
<accession>A0A4S8MKG7</accession>
<evidence type="ECO:0000256" key="2">
    <source>
        <dbReference type="SAM" id="Phobius"/>
    </source>
</evidence>